<dbReference type="AlphaFoldDB" id="A0A0C9VRI7"/>
<protein>
    <submittedName>
        <fullName evidence="1">Unplaced genomic scaffold SPHSTscaffold_39, whole genome shotgun sequence</fullName>
    </submittedName>
</protein>
<dbReference type="Proteomes" id="UP000054279">
    <property type="component" value="Unassembled WGS sequence"/>
</dbReference>
<evidence type="ECO:0000313" key="2">
    <source>
        <dbReference type="Proteomes" id="UP000054279"/>
    </source>
</evidence>
<keyword evidence="2" id="KW-1185">Reference proteome</keyword>
<gene>
    <name evidence="1" type="ORF">M422DRAFT_251673</name>
</gene>
<sequence>MSWGPVTTEAFLYYLIQHQPCIQKFAIQRRTTWDTSTVAFPLLIEETHWSTLTRFTFVGKHIQPFPDYYTFEDVEACMELFLDCHKGLQTFAISGLRYIIPCLFESRFTSLRALTLWTDSVRLDDPDAIQIMDDNAPILNSCLETLQVDSAYDLVPISSLSRLTSVPLKH</sequence>
<name>A0A0C9VRI7_SPHS4</name>
<dbReference type="EMBL" id="KN837114">
    <property type="protein sequence ID" value="KIJ45017.1"/>
    <property type="molecule type" value="Genomic_DNA"/>
</dbReference>
<reference evidence="1 2" key="1">
    <citation type="submission" date="2014-06" db="EMBL/GenBank/DDBJ databases">
        <title>Evolutionary Origins and Diversification of the Mycorrhizal Mutualists.</title>
        <authorList>
            <consortium name="DOE Joint Genome Institute"/>
            <consortium name="Mycorrhizal Genomics Consortium"/>
            <person name="Kohler A."/>
            <person name="Kuo A."/>
            <person name="Nagy L.G."/>
            <person name="Floudas D."/>
            <person name="Copeland A."/>
            <person name="Barry K.W."/>
            <person name="Cichocki N."/>
            <person name="Veneault-Fourrey C."/>
            <person name="LaButti K."/>
            <person name="Lindquist E.A."/>
            <person name="Lipzen A."/>
            <person name="Lundell T."/>
            <person name="Morin E."/>
            <person name="Murat C."/>
            <person name="Riley R."/>
            <person name="Ohm R."/>
            <person name="Sun H."/>
            <person name="Tunlid A."/>
            <person name="Henrissat B."/>
            <person name="Grigoriev I.V."/>
            <person name="Hibbett D.S."/>
            <person name="Martin F."/>
        </authorList>
    </citation>
    <scope>NUCLEOTIDE SEQUENCE [LARGE SCALE GENOMIC DNA]</scope>
    <source>
        <strain evidence="1 2">SS14</strain>
    </source>
</reference>
<proteinExistence type="predicted"/>
<dbReference type="HOGENOM" id="CLU_1571641_0_0_1"/>
<accession>A0A0C9VRI7</accession>
<evidence type="ECO:0000313" key="1">
    <source>
        <dbReference type="EMBL" id="KIJ45017.1"/>
    </source>
</evidence>
<organism evidence="1 2">
    <name type="scientific">Sphaerobolus stellatus (strain SS14)</name>
    <dbReference type="NCBI Taxonomy" id="990650"/>
    <lineage>
        <taxon>Eukaryota</taxon>
        <taxon>Fungi</taxon>
        <taxon>Dikarya</taxon>
        <taxon>Basidiomycota</taxon>
        <taxon>Agaricomycotina</taxon>
        <taxon>Agaricomycetes</taxon>
        <taxon>Phallomycetidae</taxon>
        <taxon>Geastrales</taxon>
        <taxon>Sphaerobolaceae</taxon>
        <taxon>Sphaerobolus</taxon>
    </lineage>
</organism>